<dbReference type="Proteomes" id="UP000534294">
    <property type="component" value="Unassembled WGS sequence"/>
</dbReference>
<evidence type="ECO:0000256" key="1">
    <source>
        <dbReference type="SAM" id="MobiDB-lite"/>
    </source>
</evidence>
<dbReference type="RefSeq" id="WP_184212808.1">
    <property type="nucleotide sequence ID" value="NZ_JACHIF010000012.1"/>
</dbReference>
<comment type="caution">
    <text evidence="2">The sequence shown here is derived from an EMBL/GenBank/DDBJ whole genome shotgun (WGS) entry which is preliminary data.</text>
</comment>
<protein>
    <submittedName>
        <fullName evidence="2">Putative nucleic acid-binding Zn-ribbon protein</fullName>
    </submittedName>
</protein>
<accession>A0A7W8DSF7</accession>
<feature type="compositionally biased region" description="Basic and acidic residues" evidence="1">
    <location>
        <begin position="46"/>
        <end position="64"/>
    </location>
</feature>
<reference evidence="2 3" key="1">
    <citation type="submission" date="2020-08" db="EMBL/GenBank/DDBJ databases">
        <title>Genomic Encyclopedia of Type Strains, Phase IV (KMG-IV): sequencing the most valuable type-strain genomes for metagenomic binning, comparative biology and taxonomic classification.</title>
        <authorList>
            <person name="Goeker M."/>
        </authorList>
    </citation>
    <scope>NUCLEOTIDE SEQUENCE [LARGE SCALE GENOMIC DNA]</scope>
    <source>
        <strain evidence="2 3">DSM 12251</strain>
    </source>
</reference>
<keyword evidence="3" id="KW-1185">Reference proteome</keyword>
<dbReference type="AlphaFoldDB" id="A0A7W8DSF7"/>
<gene>
    <name evidence="2" type="ORF">HNQ64_004546</name>
</gene>
<evidence type="ECO:0000313" key="3">
    <source>
        <dbReference type="Proteomes" id="UP000534294"/>
    </source>
</evidence>
<evidence type="ECO:0000313" key="2">
    <source>
        <dbReference type="EMBL" id="MBB5040265.1"/>
    </source>
</evidence>
<name>A0A7W8DSF7_9BACT</name>
<sequence length="64" mass="7633">MTVEALENRMEQLEQQVAQLTVQLLRLNPQKKDWKRTVGKFQDNPVSREADKLGEDYRRSMRDN</sequence>
<feature type="region of interest" description="Disordered" evidence="1">
    <location>
        <begin position="38"/>
        <end position="64"/>
    </location>
</feature>
<proteinExistence type="predicted"/>
<organism evidence="2 3">
    <name type="scientific">Prosthecobacter dejongeii</name>
    <dbReference type="NCBI Taxonomy" id="48465"/>
    <lineage>
        <taxon>Bacteria</taxon>
        <taxon>Pseudomonadati</taxon>
        <taxon>Verrucomicrobiota</taxon>
        <taxon>Verrucomicrobiia</taxon>
        <taxon>Verrucomicrobiales</taxon>
        <taxon>Verrucomicrobiaceae</taxon>
        <taxon>Prosthecobacter</taxon>
    </lineage>
</organism>
<dbReference type="EMBL" id="JACHIF010000012">
    <property type="protein sequence ID" value="MBB5040265.1"/>
    <property type="molecule type" value="Genomic_DNA"/>
</dbReference>